<gene>
    <name evidence="2" type="ORF">NEZAVI_LOCUS13253</name>
</gene>
<dbReference type="OrthoDB" id="6621236at2759"/>
<dbReference type="Proteomes" id="UP001152798">
    <property type="component" value="Chromosome 6"/>
</dbReference>
<evidence type="ECO:0000313" key="3">
    <source>
        <dbReference type="Proteomes" id="UP001152798"/>
    </source>
</evidence>
<evidence type="ECO:0000256" key="1">
    <source>
        <dbReference type="SAM" id="SignalP"/>
    </source>
</evidence>
<name>A0A9P0HLL8_NEZVI</name>
<protein>
    <recommendedName>
        <fullName evidence="4">Neuropeptide</fullName>
    </recommendedName>
</protein>
<dbReference type="AlphaFoldDB" id="A0A9P0HLL8"/>
<organism evidence="2 3">
    <name type="scientific">Nezara viridula</name>
    <name type="common">Southern green stink bug</name>
    <name type="synonym">Cimex viridulus</name>
    <dbReference type="NCBI Taxonomy" id="85310"/>
    <lineage>
        <taxon>Eukaryota</taxon>
        <taxon>Metazoa</taxon>
        <taxon>Ecdysozoa</taxon>
        <taxon>Arthropoda</taxon>
        <taxon>Hexapoda</taxon>
        <taxon>Insecta</taxon>
        <taxon>Pterygota</taxon>
        <taxon>Neoptera</taxon>
        <taxon>Paraneoptera</taxon>
        <taxon>Hemiptera</taxon>
        <taxon>Heteroptera</taxon>
        <taxon>Panheteroptera</taxon>
        <taxon>Pentatomomorpha</taxon>
        <taxon>Pentatomoidea</taxon>
        <taxon>Pentatomidae</taxon>
        <taxon>Pentatominae</taxon>
        <taxon>Nezara</taxon>
    </lineage>
</organism>
<accession>A0A9P0HLL8</accession>
<feature type="chain" id="PRO_5040183199" description="Neuropeptide" evidence="1">
    <location>
        <begin position="22"/>
        <end position="150"/>
    </location>
</feature>
<dbReference type="InterPro" id="IPR031734">
    <property type="entry name" value="MBF2"/>
</dbReference>
<keyword evidence="3" id="KW-1185">Reference proteome</keyword>
<feature type="signal peptide" evidence="1">
    <location>
        <begin position="1"/>
        <end position="21"/>
    </location>
</feature>
<reference evidence="2" key="1">
    <citation type="submission" date="2022-01" db="EMBL/GenBank/DDBJ databases">
        <authorList>
            <person name="King R."/>
        </authorList>
    </citation>
    <scope>NUCLEOTIDE SEQUENCE</scope>
</reference>
<proteinExistence type="predicted"/>
<dbReference type="EMBL" id="OV725082">
    <property type="protein sequence ID" value="CAH1404938.1"/>
    <property type="molecule type" value="Genomic_DNA"/>
</dbReference>
<evidence type="ECO:0008006" key="4">
    <source>
        <dbReference type="Google" id="ProtNLM"/>
    </source>
</evidence>
<sequence length="150" mass="16850">MKFSSTVLVLSALAFLGIATARPNYVNSNEQSYNGGNFCLGRPLGNEMLLYQTIFNHRGTNIRLPKSWTPQVRYAFFGKVTVDIDLPMNSRSVGGTISYIEGLNQARCEGSVRITRGGVGYDYVTLHFEANYWSDINFNIRVYGCYKGYC</sequence>
<keyword evidence="1" id="KW-0732">Signal</keyword>
<evidence type="ECO:0000313" key="2">
    <source>
        <dbReference type="EMBL" id="CAH1404938.1"/>
    </source>
</evidence>
<dbReference type="Pfam" id="PF15868">
    <property type="entry name" value="MBF2"/>
    <property type="match status" value="1"/>
</dbReference>